<dbReference type="InterPro" id="IPR000387">
    <property type="entry name" value="Tyr_Pase_dom"/>
</dbReference>
<dbReference type="InterPro" id="IPR055214">
    <property type="entry name" value="PTP-NADK"/>
</dbReference>
<dbReference type="CDD" id="cd14529">
    <property type="entry name" value="TpbA-like"/>
    <property type="match status" value="1"/>
</dbReference>
<dbReference type="InterPro" id="IPR016130">
    <property type="entry name" value="Tyr_Pase_AS"/>
</dbReference>
<dbReference type="PROSITE" id="PS00383">
    <property type="entry name" value="TYR_PHOSPHATASE_1"/>
    <property type="match status" value="1"/>
</dbReference>
<evidence type="ECO:0000256" key="1">
    <source>
        <dbReference type="ARBA" id="ARBA00009580"/>
    </source>
</evidence>
<gene>
    <name evidence="3" type="ORF">DI549_05345</name>
</gene>
<accession>A0A2W5SNF9</accession>
<dbReference type="SUPFAM" id="SSF52799">
    <property type="entry name" value="(Phosphotyrosine protein) phosphatases II"/>
    <property type="match status" value="1"/>
</dbReference>
<organism evidence="3 4">
    <name type="scientific">Ancylobacter novellus</name>
    <name type="common">Thiobacillus novellus</name>
    <dbReference type="NCBI Taxonomy" id="921"/>
    <lineage>
        <taxon>Bacteria</taxon>
        <taxon>Pseudomonadati</taxon>
        <taxon>Pseudomonadota</taxon>
        <taxon>Alphaproteobacteria</taxon>
        <taxon>Hyphomicrobiales</taxon>
        <taxon>Xanthobacteraceae</taxon>
        <taxon>Ancylobacter</taxon>
    </lineage>
</organism>
<dbReference type="InterPro" id="IPR029021">
    <property type="entry name" value="Prot-tyrosine_phosphatase-like"/>
</dbReference>
<dbReference type="PROSITE" id="PS50056">
    <property type="entry name" value="TYR_PHOSPHATASE_2"/>
    <property type="match status" value="1"/>
</dbReference>
<sequence length="193" mass="21422">MVRGGVVRRWARRTGLLALVGLAAAGVYAGWAYANGNLHTVVEGELYRSATLPAEQLRDLIASRGIRTIINLRGPSEDAHWYREEAKIAEEHGVRLVDLTWSARRELTDEQVKTYLATLADAPRPILVHCRSGVDRTGLASAIYLAVVKKADEFTAETQLSLLFGHISLPFLPFYAMDETFERLEPSLGYPNS</sequence>
<dbReference type="Proteomes" id="UP000248887">
    <property type="component" value="Unassembled WGS sequence"/>
</dbReference>
<dbReference type="Pfam" id="PF22741">
    <property type="entry name" value="PTP-NADK"/>
    <property type="match status" value="1"/>
</dbReference>
<dbReference type="PANTHER" id="PTHR31126:SF1">
    <property type="entry name" value="TYROSINE SPECIFIC PROTEIN PHOSPHATASES DOMAIN-CONTAINING PROTEIN"/>
    <property type="match status" value="1"/>
</dbReference>
<dbReference type="AlphaFoldDB" id="A0A2W5SNF9"/>
<proteinExistence type="inferred from homology"/>
<comment type="similarity">
    <text evidence="1">Belongs to the protein-tyrosine phosphatase family.</text>
</comment>
<name>A0A2W5SNF9_ANCNO</name>
<dbReference type="Gene3D" id="3.90.190.10">
    <property type="entry name" value="Protein tyrosine phosphatase superfamily"/>
    <property type="match status" value="1"/>
</dbReference>
<dbReference type="GO" id="GO:0016791">
    <property type="term" value="F:phosphatase activity"/>
    <property type="evidence" value="ECO:0007669"/>
    <property type="project" value="TreeGrafter"/>
</dbReference>
<comment type="caution">
    <text evidence="3">The sequence shown here is derived from an EMBL/GenBank/DDBJ whole genome shotgun (WGS) entry which is preliminary data.</text>
</comment>
<protein>
    <submittedName>
        <fullName evidence="3">Protein tyrosine phosphatase</fullName>
    </submittedName>
</protein>
<evidence type="ECO:0000259" key="2">
    <source>
        <dbReference type="PROSITE" id="PS50056"/>
    </source>
</evidence>
<feature type="domain" description="Tyrosine specific protein phosphatases" evidence="2">
    <location>
        <begin position="106"/>
        <end position="145"/>
    </location>
</feature>
<evidence type="ECO:0000313" key="4">
    <source>
        <dbReference type="Proteomes" id="UP000248887"/>
    </source>
</evidence>
<evidence type="ECO:0000313" key="3">
    <source>
        <dbReference type="EMBL" id="PZQ84307.1"/>
    </source>
</evidence>
<dbReference type="PANTHER" id="PTHR31126">
    <property type="entry name" value="TYROSINE-PROTEIN PHOSPHATASE"/>
    <property type="match status" value="1"/>
</dbReference>
<dbReference type="EMBL" id="QFQD01000011">
    <property type="protein sequence ID" value="PZQ84307.1"/>
    <property type="molecule type" value="Genomic_DNA"/>
</dbReference>
<reference evidence="3 4" key="1">
    <citation type="submission" date="2017-08" db="EMBL/GenBank/DDBJ databases">
        <title>Infants hospitalized years apart are colonized by the same room-sourced microbial strains.</title>
        <authorList>
            <person name="Brooks B."/>
            <person name="Olm M.R."/>
            <person name="Firek B.A."/>
            <person name="Baker R."/>
            <person name="Thomas B.C."/>
            <person name="Morowitz M.J."/>
            <person name="Banfield J.F."/>
        </authorList>
    </citation>
    <scope>NUCLEOTIDE SEQUENCE [LARGE SCALE GENOMIC DNA]</scope>
    <source>
        <strain evidence="3">S2_005_001_R2_27</strain>
    </source>
</reference>